<accession>D8R3B5</accession>
<evidence type="ECO:0000256" key="10">
    <source>
        <dbReference type="SAM" id="SignalP"/>
    </source>
</evidence>
<dbReference type="eggNOG" id="KOG2603">
    <property type="taxonomic scope" value="Eukaryota"/>
</dbReference>
<evidence type="ECO:0000256" key="3">
    <source>
        <dbReference type="ARBA" id="ARBA00009561"/>
    </source>
</evidence>
<dbReference type="PANTHER" id="PTHR12692:SF0">
    <property type="entry name" value="GH11935P"/>
    <property type="match status" value="1"/>
</dbReference>
<evidence type="ECO:0000256" key="7">
    <source>
        <dbReference type="ARBA" id="ARBA00022989"/>
    </source>
</evidence>
<comment type="similarity">
    <text evidence="3">Belongs to the OST3/OST6 family.</text>
</comment>
<comment type="function">
    <text evidence="1">Subunit of the oligosaccharyl transferase (OST) complex that catalyzes the initial transfer of a defined glycan (Glc(3)Man(9)GlcNAc(2) in eukaryotes) from the lipid carrier dolichol-pyrophosphate to an asparagine residue within an Asn-X-Ser/Thr consensus motif in nascent polypeptide chains, the first step in protein N-glycosylation. N-glycosylation occurs cotranslationally and the complex associates with the Sec61 complex at the channel-forming translocon complex that mediates protein translocation across the endoplasmic reticulum (ER). All subunits are required for a maximal enzyme activity.</text>
</comment>
<evidence type="ECO:0000256" key="8">
    <source>
        <dbReference type="ARBA" id="ARBA00023136"/>
    </source>
</evidence>
<dbReference type="STRING" id="88036.D8R3B5"/>
<keyword evidence="5 10" id="KW-0732">Signal</keyword>
<evidence type="ECO:0000256" key="1">
    <source>
        <dbReference type="ARBA" id="ARBA00002791"/>
    </source>
</evidence>
<feature type="chain" id="PRO_5003121485" description="Dolichyl-diphosphooligosaccharide--protein glycosyltransferase subunit 3" evidence="10">
    <location>
        <begin position="19"/>
        <end position="305"/>
    </location>
</feature>
<reference evidence="11 12" key="1">
    <citation type="journal article" date="2011" name="Science">
        <title>The Selaginella genome identifies genetic changes associated with the evolution of vascular plants.</title>
        <authorList>
            <person name="Banks J.A."/>
            <person name="Nishiyama T."/>
            <person name="Hasebe M."/>
            <person name="Bowman J.L."/>
            <person name="Gribskov M."/>
            <person name="dePamphilis C."/>
            <person name="Albert V.A."/>
            <person name="Aono N."/>
            <person name="Aoyama T."/>
            <person name="Ambrose B.A."/>
            <person name="Ashton N.W."/>
            <person name="Axtell M.J."/>
            <person name="Barker E."/>
            <person name="Barker M.S."/>
            <person name="Bennetzen J.L."/>
            <person name="Bonawitz N.D."/>
            <person name="Chapple C."/>
            <person name="Cheng C."/>
            <person name="Correa L.G."/>
            <person name="Dacre M."/>
            <person name="DeBarry J."/>
            <person name="Dreyer I."/>
            <person name="Elias M."/>
            <person name="Engstrom E.M."/>
            <person name="Estelle M."/>
            <person name="Feng L."/>
            <person name="Finet C."/>
            <person name="Floyd S.K."/>
            <person name="Frommer W.B."/>
            <person name="Fujita T."/>
            <person name="Gramzow L."/>
            <person name="Gutensohn M."/>
            <person name="Harholt J."/>
            <person name="Hattori M."/>
            <person name="Heyl A."/>
            <person name="Hirai T."/>
            <person name="Hiwatashi Y."/>
            <person name="Ishikawa M."/>
            <person name="Iwata M."/>
            <person name="Karol K.G."/>
            <person name="Koehler B."/>
            <person name="Kolukisaoglu U."/>
            <person name="Kubo M."/>
            <person name="Kurata T."/>
            <person name="Lalonde S."/>
            <person name="Li K."/>
            <person name="Li Y."/>
            <person name="Litt A."/>
            <person name="Lyons E."/>
            <person name="Manning G."/>
            <person name="Maruyama T."/>
            <person name="Michael T.P."/>
            <person name="Mikami K."/>
            <person name="Miyazaki S."/>
            <person name="Morinaga S."/>
            <person name="Murata T."/>
            <person name="Mueller-Roeber B."/>
            <person name="Nelson D.R."/>
            <person name="Obara M."/>
            <person name="Oguri Y."/>
            <person name="Olmstead R.G."/>
            <person name="Onodera N."/>
            <person name="Petersen B.L."/>
            <person name="Pils B."/>
            <person name="Prigge M."/>
            <person name="Rensing S.A."/>
            <person name="Riano-Pachon D.M."/>
            <person name="Roberts A.W."/>
            <person name="Sato Y."/>
            <person name="Scheller H.V."/>
            <person name="Schulz B."/>
            <person name="Schulz C."/>
            <person name="Shakirov E.V."/>
            <person name="Shibagaki N."/>
            <person name="Shinohara N."/>
            <person name="Shippen D.E."/>
            <person name="Soerensen I."/>
            <person name="Sotooka R."/>
            <person name="Sugimoto N."/>
            <person name="Sugita M."/>
            <person name="Sumikawa N."/>
            <person name="Tanurdzic M."/>
            <person name="Theissen G."/>
            <person name="Ulvskov P."/>
            <person name="Wakazuki S."/>
            <person name="Weng J.K."/>
            <person name="Willats W.W."/>
            <person name="Wipf D."/>
            <person name="Wolf P.G."/>
            <person name="Yang L."/>
            <person name="Zimmer A.D."/>
            <person name="Zhu Q."/>
            <person name="Mitros T."/>
            <person name="Hellsten U."/>
            <person name="Loque D."/>
            <person name="Otillar R."/>
            <person name="Salamov A."/>
            <person name="Schmutz J."/>
            <person name="Shapiro H."/>
            <person name="Lindquist E."/>
            <person name="Lucas S."/>
            <person name="Rokhsar D."/>
            <person name="Grigoriev I.V."/>
        </authorList>
    </citation>
    <scope>NUCLEOTIDE SEQUENCE [LARGE SCALE GENOMIC DNA]</scope>
</reference>
<keyword evidence="12" id="KW-1185">Reference proteome</keyword>
<evidence type="ECO:0000256" key="6">
    <source>
        <dbReference type="ARBA" id="ARBA00022824"/>
    </source>
</evidence>
<evidence type="ECO:0000313" key="11">
    <source>
        <dbReference type="EMBL" id="EFJ33247.1"/>
    </source>
</evidence>
<feature type="signal peptide" evidence="10">
    <location>
        <begin position="1"/>
        <end position="18"/>
    </location>
</feature>
<evidence type="ECO:0000256" key="2">
    <source>
        <dbReference type="ARBA" id="ARBA00004477"/>
    </source>
</evidence>
<name>D8R3B5_SELML</name>
<evidence type="ECO:0000256" key="4">
    <source>
        <dbReference type="ARBA" id="ARBA00022692"/>
    </source>
</evidence>
<sequence length="305" mass="32610">MCAASFVFLMATIASAGALLDDHVRELASLRAASSYGVIELQDSSLESLILERSGLGPGFYILFFDSSAASGRDEFFQSEFSSLAYSFLKNHAGSTSIFFASMQASKSPPVALHRFNVTGFHIPCVLYLPPSGGGIEVLPRSSTAQQLALTIRSKSGIEIGEIFSPPLSTGKRIALACTAVILACLSPAALKAPFLQDPKIWCGAAITLYIFVISGGIFSILYQVPLIHPRSGHAFHREPDGQFGAEGILVASLYAVPSVAISVIVHWLPRFPSRVMPALAIMGVASCCALGCLSRLHEWKTRRS</sequence>
<protein>
    <recommendedName>
        <fullName evidence="13">Dolichyl-diphosphooligosaccharide--protein glycosyltransferase subunit 3</fullName>
    </recommendedName>
</protein>
<feature type="transmembrane region" description="Helical" evidence="9">
    <location>
        <begin position="203"/>
        <end position="228"/>
    </location>
</feature>
<keyword evidence="4 9" id="KW-0812">Transmembrane</keyword>
<gene>
    <name evidence="11" type="ORF">SELMODRAFT_406909</name>
</gene>
<feature type="transmembrane region" description="Helical" evidence="9">
    <location>
        <begin position="248"/>
        <end position="269"/>
    </location>
</feature>
<comment type="subcellular location">
    <subcellularLocation>
        <location evidence="2">Endoplasmic reticulum membrane</location>
        <topology evidence="2">Multi-pass membrane protein</topology>
    </subcellularLocation>
</comment>
<dbReference type="GO" id="GO:0008250">
    <property type="term" value="C:oligosaccharyltransferase complex"/>
    <property type="evidence" value="ECO:0000318"/>
    <property type="project" value="GO_Central"/>
</dbReference>
<keyword evidence="6" id="KW-0256">Endoplasmic reticulum</keyword>
<evidence type="ECO:0000256" key="5">
    <source>
        <dbReference type="ARBA" id="ARBA00022729"/>
    </source>
</evidence>
<feature type="transmembrane region" description="Helical" evidence="9">
    <location>
        <begin position="174"/>
        <end position="191"/>
    </location>
</feature>
<dbReference type="EMBL" id="GL377571">
    <property type="protein sequence ID" value="EFJ33247.1"/>
    <property type="molecule type" value="Genomic_DNA"/>
</dbReference>
<dbReference type="Gramene" id="EFJ33247">
    <property type="protein sequence ID" value="EFJ33247"/>
    <property type="gene ID" value="SELMODRAFT_406909"/>
</dbReference>
<proteinExistence type="inferred from homology"/>
<keyword evidence="8 9" id="KW-0472">Membrane</keyword>
<dbReference type="InParanoid" id="D8R3B5"/>
<evidence type="ECO:0000313" key="12">
    <source>
        <dbReference type="Proteomes" id="UP000001514"/>
    </source>
</evidence>
<dbReference type="GO" id="GO:0018279">
    <property type="term" value="P:protein N-linked glycosylation via asparagine"/>
    <property type="evidence" value="ECO:0000318"/>
    <property type="project" value="GO_Central"/>
</dbReference>
<dbReference type="KEGG" id="smo:SELMODRAFT_406909"/>
<dbReference type="HOGENOM" id="CLU_046478_0_0_1"/>
<dbReference type="InterPro" id="IPR021149">
    <property type="entry name" value="OligosaccharylTrfase_OST3/OST6"/>
</dbReference>
<dbReference type="Pfam" id="PF04756">
    <property type="entry name" value="OST3_OST6"/>
    <property type="match status" value="1"/>
</dbReference>
<evidence type="ECO:0008006" key="13">
    <source>
        <dbReference type="Google" id="ProtNLM"/>
    </source>
</evidence>
<organism evidence="12">
    <name type="scientific">Selaginella moellendorffii</name>
    <name type="common">Spikemoss</name>
    <dbReference type="NCBI Taxonomy" id="88036"/>
    <lineage>
        <taxon>Eukaryota</taxon>
        <taxon>Viridiplantae</taxon>
        <taxon>Streptophyta</taxon>
        <taxon>Embryophyta</taxon>
        <taxon>Tracheophyta</taxon>
        <taxon>Lycopodiopsida</taxon>
        <taxon>Selaginellales</taxon>
        <taxon>Selaginellaceae</taxon>
        <taxon>Selaginella</taxon>
    </lineage>
</organism>
<dbReference type="Proteomes" id="UP000001514">
    <property type="component" value="Unassembled WGS sequence"/>
</dbReference>
<keyword evidence="7 9" id="KW-1133">Transmembrane helix</keyword>
<dbReference type="Gene3D" id="3.40.30.10">
    <property type="entry name" value="Glutaredoxin"/>
    <property type="match status" value="1"/>
</dbReference>
<dbReference type="PANTHER" id="PTHR12692">
    <property type="entry name" value="DOLICHYL-DIPHOSPHOOLIGOSACCHARIDE--PROTEIN GLYCOSYLTRANSFERASE-RELATED"/>
    <property type="match status" value="1"/>
</dbReference>
<evidence type="ECO:0000256" key="9">
    <source>
        <dbReference type="SAM" id="Phobius"/>
    </source>
</evidence>
<dbReference type="AlphaFoldDB" id="D8R3B5"/>
<feature type="transmembrane region" description="Helical" evidence="9">
    <location>
        <begin position="276"/>
        <end position="297"/>
    </location>
</feature>